<evidence type="ECO:0000313" key="4">
    <source>
        <dbReference type="Proteomes" id="UP000445000"/>
    </source>
</evidence>
<dbReference type="RefSeq" id="WP_161813194.1">
    <property type="nucleotide sequence ID" value="NZ_BLJN01000003.1"/>
</dbReference>
<dbReference type="PANTHER" id="PTHR43674:SF2">
    <property type="entry name" value="BETA-UREIDOPROPIONASE"/>
    <property type="match status" value="1"/>
</dbReference>
<dbReference type="Proteomes" id="UP000445000">
    <property type="component" value="Unassembled WGS sequence"/>
</dbReference>
<dbReference type="InterPro" id="IPR036526">
    <property type="entry name" value="C-N_Hydrolase_sf"/>
</dbReference>
<name>A0A829YE31_9GAMM</name>
<organism evidence="3 4">
    <name type="scientific">Steroidobacter agaridevorans</name>
    <dbReference type="NCBI Taxonomy" id="2695856"/>
    <lineage>
        <taxon>Bacteria</taxon>
        <taxon>Pseudomonadati</taxon>
        <taxon>Pseudomonadota</taxon>
        <taxon>Gammaproteobacteria</taxon>
        <taxon>Steroidobacterales</taxon>
        <taxon>Steroidobacteraceae</taxon>
        <taxon>Steroidobacter</taxon>
    </lineage>
</organism>
<keyword evidence="1" id="KW-0378">Hydrolase</keyword>
<dbReference type="GO" id="GO:0016811">
    <property type="term" value="F:hydrolase activity, acting on carbon-nitrogen (but not peptide) bonds, in linear amides"/>
    <property type="evidence" value="ECO:0007669"/>
    <property type="project" value="UniProtKB-ARBA"/>
</dbReference>
<keyword evidence="4" id="KW-1185">Reference proteome</keyword>
<dbReference type="AlphaFoldDB" id="A0A829YE31"/>
<protein>
    <recommendedName>
        <fullName evidence="2">CN hydrolase domain-containing protein</fullName>
    </recommendedName>
</protein>
<proteinExistence type="predicted"/>
<dbReference type="InterPro" id="IPR003010">
    <property type="entry name" value="C-N_Hydrolase"/>
</dbReference>
<dbReference type="Pfam" id="PF00795">
    <property type="entry name" value="CN_hydrolase"/>
    <property type="match status" value="1"/>
</dbReference>
<gene>
    <name evidence="3" type="ORF">GCM10011487_35640</name>
</gene>
<evidence type="ECO:0000256" key="1">
    <source>
        <dbReference type="ARBA" id="ARBA00022801"/>
    </source>
</evidence>
<evidence type="ECO:0000313" key="3">
    <source>
        <dbReference type="EMBL" id="GFE81564.1"/>
    </source>
</evidence>
<sequence length="246" mass="27292">MKITVCELPDQRKSFDTAWGDLVDHVRAEQSDLVVLPDMPFSSWFASSDRFDREVWAAAVRSHDEWESRLRDLSPAIVMASRPVDFGNERYDEGFLWEEPLGMLSVHAKSFLPDAKGAREGSWYDSATAEFVPVEVRGLRVAMLIGSEMWAPRGYEAEHVDVLAIPRAGDIPALGDTMQRACSLAQHAHAFAVSSNRSGAFGGQAWIISPEGQLLGQTSADEPFLSMDVALHATKGEMRHFDVFAH</sequence>
<dbReference type="EMBL" id="BLJN01000003">
    <property type="protein sequence ID" value="GFE81564.1"/>
    <property type="molecule type" value="Genomic_DNA"/>
</dbReference>
<comment type="caution">
    <text evidence="3">The sequence shown here is derived from an EMBL/GenBank/DDBJ whole genome shotgun (WGS) entry which is preliminary data.</text>
</comment>
<dbReference type="SUPFAM" id="SSF56317">
    <property type="entry name" value="Carbon-nitrogen hydrolase"/>
    <property type="match status" value="1"/>
</dbReference>
<dbReference type="PANTHER" id="PTHR43674">
    <property type="entry name" value="NITRILASE C965.09-RELATED"/>
    <property type="match status" value="1"/>
</dbReference>
<evidence type="ECO:0000259" key="2">
    <source>
        <dbReference type="Pfam" id="PF00795"/>
    </source>
</evidence>
<accession>A0A829YE31</accession>
<reference evidence="4" key="1">
    <citation type="submission" date="2020-01" db="EMBL/GenBank/DDBJ databases">
        <title>'Steroidobacter agaridevorans' sp. nov., agar-degrading bacteria isolated from rhizosphere soils.</title>
        <authorList>
            <person name="Ikenaga M."/>
            <person name="Kataoka M."/>
            <person name="Murouchi A."/>
            <person name="Katsuragi S."/>
            <person name="Sakai M."/>
        </authorList>
    </citation>
    <scope>NUCLEOTIDE SEQUENCE [LARGE SCALE GENOMIC DNA]</scope>
    <source>
        <strain evidence="4">YU21-B</strain>
    </source>
</reference>
<dbReference type="Gene3D" id="3.60.110.10">
    <property type="entry name" value="Carbon-nitrogen hydrolase"/>
    <property type="match status" value="1"/>
</dbReference>
<dbReference type="InterPro" id="IPR050345">
    <property type="entry name" value="Aliph_Amidase/BUP"/>
</dbReference>
<feature type="domain" description="CN hydrolase" evidence="2">
    <location>
        <begin position="19"/>
        <end position="224"/>
    </location>
</feature>